<dbReference type="CDD" id="cd00093">
    <property type="entry name" value="HTH_XRE"/>
    <property type="match status" value="1"/>
</dbReference>
<dbReference type="AlphaFoldDB" id="X6PB67"/>
<reference evidence="2 3" key="1">
    <citation type="journal article" date="2013" name="Curr. Biol.">
        <title>The Genome of the Foraminiferan Reticulomyxa filosa.</title>
        <authorList>
            <person name="Glockner G."/>
            <person name="Hulsmann N."/>
            <person name="Schleicher M."/>
            <person name="Noegel A.A."/>
            <person name="Eichinger L."/>
            <person name="Gallinger C."/>
            <person name="Pawlowski J."/>
            <person name="Sierra R."/>
            <person name="Euteneuer U."/>
            <person name="Pillet L."/>
            <person name="Moustafa A."/>
            <person name="Platzer M."/>
            <person name="Groth M."/>
            <person name="Szafranski K."/>
            <person name="Schliwa M."/>
        </authorList>
    </citation>
    <scope>NUCLEOTIDE SEQUENCE [LARGE SCALE GENOMIC DNA]</scope>
</reference>
<comment type="caution">
    <text evidence="2">The sequence shown here is derived from an EMBL/GenBank/DDBJ whole genome shotgun (WGS) entry which is preliminary data.</text>
</comment>
<evidence type="ECO:0000313" key="2">
    <source>
        <dbReference type="EMBL" id="ETO35319.1"/>
    </source>
</evidence>
<proteinExistence type="predicted"/>
<organism evidence="2 3">
    <name type="scientific">Reticulomyxa filosa</name>
    <dbReference type="NCBI Taxonomy" id="46433"/>
    <lineage>
        <taxon>Eukaryota</taxon>
        <taxon>Sar</taxon>
        <taxon>Rhizaria</taxon>
        <taxon>Retaria</taxon>
        <taxon>Foraminifera</taxon>
        <taxon>Monothalamids</taxon>
        <taxon>Reticulomyxidae</taxon>
        <taxon>Reticulomyxa</taxon>
    </lineage>
</organism>
<sequence length="627" mass="73320">IAECLNLDIAQYYLIKYPEKNDCFVTYNFMQDYIGCNLVHIYHFIKKDEEFNVANLLKIIEERTGRYAEMIKFIKLCLFDALIEPSITDYINEFIRLSYKAEVQEFLKTTNLEKINNLIEESFISRKRKQKMPFNILPKYDKIKAILVYLELKTTREFVGKLEYKNKKYSLSYDKRYLEFKKALPIGPELPLTKLYFESDELFPSFVDRIPSKHNPAYADYCAEFNIDVDEENQLILLATIGRKGPSSFIFEPEYNAFTAQDLKSFRQELGLTTRDFAECFGITQATIVRIENGHTSGSEVLKLLEIFYLFPYVAQYYIKKYANKLHYKTEERIMSKCYTNILTTDEYMFSQEAAKELKEVTWAKAILNDNKIKKALETDIQSDTYDIREAKAALFELRFAFAIHKAGLAAQYEYKAGQANSSIDFYAFNHDKQKKWLFELTSLSTSDAVKENTYQYGCFIKYLSSSYLDKNSPEVRDVIKAQNAIFGKICDKNGNLIKFPEPATNCYNIIVVDIRSFNSGISDTEDYKLIAWGNEQVDEAYRQYFVNKNGKSNGIKGVFNEDHPDPRSKYIQERIHAIVFIKEKRYFVGEMHNNNKSNDCRVELLHNPKLIKNGKEKGLWPLSRLY</sequence>
<dbReference type="Pfam" id="PF01381">
    <property type="entry name" value="HTH_3"/>
    <property type="match status" value="1"/>
</dbReference>
<feature type="domain" description="HTH cro/C1-type" evidence="1">
    <location>
        <begin position="263"/>
        <end position="299"/>
    </location>
</feature>
<keyword evidence="3" id="KW-1185">Reference proteome</keyword>
<evidence type="ECO:0000259" key="1">
    <source>
        <dbReference type="PROSITE" id="PS50943"/>
    </source>
</evidence>
<dbReference type="GO" id="GO:0003677">
    <property type="term" value="F:DNA binding"/>
    <property type="evidence" value="ECO:0007669"/>
    <property type="project" value="InterPro"/>
</dbReference>
<dbReference type="Pfam" id="PF13657">
    <property type="entry name" value="Couple_hipA"/>
    <property type="match status" value="1"/>
</dbReference>
<dbReference type="EMBL" id="ASPP01001729">
    <property type="protein sequence ID" value="ETO35319.1"/>
    <property type="molecule type" value="Genomic_DNA"/>
</dbReference>
<dbReference type="SUPFAM" id="SSF47413">
    <property type="entry name" value="lambda repressor-like DNA-binding domains"/>
    <property type="match status" value="1"/>
</dbReference>
<dbReference type="PROSITE" id="PS50943">
    <property type="entry name" value="HTH_CROC1"/>
    <property type="match status" value="1"/>
</dbReference>
<feature type="non-terminal residue" evidence="2">
    <location>
        <position position="1"/>
    </location>
</feature>
<gene>
    <name evidence="2" type="ORF">RFI_01744</name>
</gene>
<dbReference type="InterPro" id="IPR017508">
    <property type="entry name" value="HipA_N1"/>
</dbReference>
<accession>X6PB67</accession>
<dbReference type="SMART" id="SM00530">
    <property type="entry name" value="HTH_XRE"/>
    <property type="match status" value="1"/>
</dbReference>
<name>X6PB67_RETFI</name>
<dbReference type="Gene3D" id="1.10.260.40">
    <property type="entry name" value="lambda repressor-like DNA-binding domains"/>
    <property type="match status" value="1"/>
</dbReference>
<dbReference type="InterPro" id="IPR010982">
    <property type="entry name" value="Lambda_DNA-bd_dom_sf"/>
</dbReference>
<evidence type="ECO:0000313" key="3">
    <source>
        <dbReference type="Proteomes" id="UP000023152"/>
    </source>
</evidence>
<protein>
    <recommendedName>
        <fullName evidence="1">HTH cro/C1-type domain-containing protein</fullName>
    </recommendedName>
</protein>
<dbReference type="Proteomes" id="UP000023152">
    <property type="component" value="Unassembled WGS sequence"/>
</dbReference>
<dbReference type="InterPro" id="IPR001387">
    <property type="entry name" value="Cro/C1-type_HTH"/>
</dbReference>